<dbReference type="AlphaFoldDB" id="A0AAV5WLH1"/>
<reference evidence="1" key="1">
    <citation type="submission" date="2023-10" db="EMBL/GenBank/DDBJ databases">
        <title>Genome assembly of Pristionchus species.</title>
        <authorList>
            <person name="Yoshida K."/>
            <person name="Sommer R.J."/>
        </authorList>
    </citation>
    <scope>NUCLEOTIDE SEQUENCE</scope>
    <source>
        <strain evidence="1">RS5133</strain>
    </source>
</reference>
<accession>A0AAV5WLH1</accession>
<name>A0AAV5WLH1_9BILA</name>
<dbReference type="EMBL" id="BTSY01000006">
    <property type="protein sequence ID" value="GMT31420.1"/>
    <property type="molecule type" value="Genomic_DNA"/>
</dbReference>
<comment type="caution">
    <text evidence="1">The sequence shown here is derived from an EMBL/GenBank/DDBJ whole genome shotgun (WGS) entry which is preliminary data.</text>
</comment>
<evidence type="ECO:0000313" key="2">
    <source>
        <dbReference type="Proteomes" id="UP001432322"/>
    </source>
</evidence>
<proteinExistence type="predicted"/>
<feature type="non-terminal residue" evidence="1">
    <location>
        <position position="1"/>
    </location>
</feature>
<evidence type="ECO:0000313" key="1">
    <source>
        <dbReference type="EMBL" id="GMT31420.1"/>
    </source>
</evidence>
<protein>
    <submittedName>
        <fullName evidence="1">Uncharacterized protein</fullName>
    </submittedName>
</protein>
<feature type="non-terminal residue" evidence="1">
    <location>
        <position position="188"/>
    </location>
</feature>
<organism evidence="1 2">
    <name type="scientific">Pristionchus fissidentatus</name>
    <dbReference type="NCBI Taxonomy" id="1538716"/>
    <lineage>
        <taxon>Eukaryota</taxon>
        <taxon>Metazoa</taxon>
        <taxon>Ecdysozoa</taxon>
        <taxon>Nematoda</taxon>
        <taxon>Chromadorea</taxon>
        <taxon>Rhabditida</taxon>
        <taxon>Rhabditina</taxon>
        <taxon>Diplogasteromorpha</taxon>
        <taxon>Diplogasteroidea</taxon>
        <taxon>Neodiplogasteridae</taxon>
        <taxon>Pristionchus</taxon>
    </lineage>
</organism>
<keyword evidence="2" id="KW-1185">Reference proteome</keyword>
<gene>
    <name evidence="1" type="ORF">PFISCL1PPCAC_22717</name>
</gene>
<sequence>SHLHFLLGRLLGCSNYGRMLIVARLLGLLLLQQLLRCSCSLLHLLRLLILRLLLLLGRLGVALLTNSRRVGLAVDLVHEVLWLRVGCCCCSRCCKRCCCGSRSRSRGRGLRLLLLLLHWLDWLRSSGRSRSVVLLHLIFLLRGDLGPIFICNLFGSFHIRLRLRLCRSSGRGCCRRCSRLLHLLHLLL</sequence>
<dbReference type="Proteomes" id="UP001432322">
    <property type="component" value="Unassembled WGS sequence"/>
</dbReference>